<reference evidence="9" key="1">
    <citation type="submission" date="2023-01" db="EMBL/GenBank/DDBJ databases">
        <title>The diversity of Class Acidimicrobiia in South China Sea sediment environments and the proposal of Iamia marina sp. nov., a novel species of the genus Iamia.</title>
        <authorList>
            <person name="He Y."/>
            <person name="Tian X."/>
        </authorList>
    </citation>
    <scope>NUCLEOTIDE SEQUENCE</scope>
    <source>
        <strain evidence="9">DSM 19957</strain>
    </source>
</reference>
<dbReference type="NCBIfam" id="TIGR00096">
    <property type="entry name" value="16S rRNA (cytidine(1402)-2'-O)-methyltransferase"/>
    <property type="match status" value="1"/>
</dbReference>
<keyword evidence="4 6" id="KW-0808">Transferase</keyword>
<dbReference type="InterPro" id="IPR035996">
    <property type="entry name" value="4pyrrol_Methylase_sf"/>
</dbReference>
<name>A0AAF0BQX4_9ACTN</name>
<evidence type="ECO:0000313" key="10">
    <source>
        <dbReference type="Proteomes" id="UP001216390"/>
    </source>
</evidence>
<feature type="domain" description="RsmI HTH" evidence="8">
    <location>
        <begin position="236"/>
        <end position="277"/>
    </location>
</feature>
<dbReference type="Gene3D" id="3.30.950.10">
    <property type="entry name" value="Methyltransferase, Cobalt-precorrin-4 Transmethylase, Domain 2"/>
    <property type="match status" value="1"/>
</dbReference>
<dbReference type="Proteomes" id="UP001216390">
    <property type="component" value="Chromosome"/>
</dbReference>
<dbReference type="InterPro" id="IPR014777">
    <property type="entry name" value="4pyrrole_Mease_sub1"/>
</dbReference>
<dbReference type="EMBL" id="CP116942">
    <property type="protein sequence ID" value="WCO65556.1"/>
    <property type="molecule type" value="Genomic_DNA"/>
</dbReference>
<dbReference type="PIRSF" id="PIRSF005917">
    <property type="entry name" value="MTase_YraL"/>
    <property type="match status" value="1"/>
</dbReference>
<evidence type="ECO:0000256" key="3">
    <source>
        <dbReference type="ARBA" id="ARBA00022603"/>
    </source>
</evidence>
<evidence type="ECO:0000256" key="1">
    <source>
        <dbReference type="ARBA" id="ARBA00022490"/>
    </source>
</evidence>
<dbReference type="GO" id="GO:0005737">
    <property type="term" value="C:cytoplasm"/>
    <property type="evidence" value="ECO:0007669"/>
    <property type="project" value="UniProtKB-SubCell"/>
</dbReference>
<dbReference type="AlphaFoldDB" id="A0AAF0BQX4"/>
<evidence type="ECO:0000256" key="4">
    <source>
        <dbReference type="ARBA" id="ARBA00022679"/>
    </source>
</evidence>
<dbReference type="Pfam" id="PF00590">
    <property type="entry name" value="TP_methylase"/>
    <property type="match status" value="1"/>
</dbReference>
<dbReference type="Pfam" id="PF23016">
    <property type="entry name" value="RsmI_C"/>
    <property type="match status" value="1"/>
</dbReference>
<evidence type="ECO:0000256" key="5">
    <source>
        <dbReference type="ARBA" id="ARBA00022691"/>
    </source>
</evidence>
<comment type="function">
    <text evidence="6">Catalyzes the 2'-O-methylation of the ribose of cytidine 1402 (C1402) in 16S rRNA.</text>
</comment>
<comment type="catalytic activity">
    <reaction evidence="6">
        <text>cytidine(1402) in 16S rRNA + S-adenosyl-L-methionine = 2'-O-methylcytidine(1402) in 16S rRNA + S-adenosyl-L-homocysteine + H(+)</text>
        <dbReference type="Rhea" id="RHEA:42924"/>
        <dbReference type="Rhea" id="RHEA-COMP:10285"/>
        <dbReference type="Rhea" id="RHEA-COMP:10286"/>
        <dbReference type="ChEBI" id="CHEBI:15378"/>
        <dbReference type="ChEBI" id="CHEBI:57856"/>
        <dbReference type="ChEBI" id="CHEBI:59789"/>
        <dbReference type="ChEBI" id="CHEBI:74495"/>
        <dbReference type="ChEBI" id="CHEBI:82748"/>
        <dbReference type="EC" id="2.1.1.198"/>
    </reaction>
</comment>
<dbReference type="GO" id="GO:0070677">
    <property type="term" value="F:rRNA (cytosine-2'-O-)-methyltransferase activity"/>
    <property type="evidence" value="ECO:0007669"/>
    <property type="project" value="UniProtKB-UniRule"/>
</dbReference>
<evidence type="ECO:0000259" key="8">
    <source>
        <dbReference type="Pfam" id="PF23016"/>
    </source>
</evidence>
<dbReference type="KEGG" id="ima:PO878_13715"/>
<dbReference type="FunFam" id="3.40.1010.10:FF:000007">
    <property type="entry name" value="Ribosomal RNA small subunit methyltransferase I"/>
    <property type="match status" value="1"/>
</dbReference>
<evidence type="ECO:0000256" key="2">
    <source>
        <dbReference type="ARBA" id="ARBA00022552"/>
    </source>
</evidence>
<dbReference type="EC" id="2.1.1.198" evidence="6"/>
<evidence type="ECO:0000256" key="6">
    <source>
        <dbReference type="HAMAP-Rule" id="MF_01877"/>
    </source>
</evidence>
<dbReference type="PANTHER" id="PTHR46111">
    <property type="entry name" value="RIBOSOMAL RNA SMALL SUBUNIT METHYLTRANSFERASE I"/>
    <property type="match status" value="1"/>
</dbReference>
<comment type="subcellular location">
    <subcellularLocation>
        <location evidence="6">Cytoplasm</location>
    </subcellularLocation>
</comment>
<feature type="domain" description="Tetrapyrrole methylase" evidence="7">
    <location>
        <begin position="8"/>
        <end position="208"/>
    </location>
</feature>
<evidence type="ECO:0000313" key="9">
    <source>
        <dbReference type="EMBL" id="WCO65556.1"/>
    </source>
</evidence>
<keyword evidence="5 6" id="KW-0949">S-adenosyl-L-methionine</keyword>
<keyword evidence="3 6" id="KW-0489">Methyltransferase</keyword>
<dbReference type="HAMAP" id="MF_01877">
    <property type="entry name" value="16SrRNA_methyltr_I"/>
    <property type="match status" value="1"/>
</dbReference>
<keyword evidence="10" id="KW-1185">Reference proteome</keyword>
<dbReference type="InterPro" id="IPR053910">
    <property type="entry name" value="RsmI_HTH"/>
</dbReference>
<gene>
    <name evidence="6 9" type="primary">rsmI</name>
    <name evidence="9" type="ORF">PO878_13715</name>
</gene>
<evidence type="ECO:0000259" key="7">
    <source>
        <dbReference type="Pfam" id="PF00590"/>
    </source>
</evidence>
<dbReference type="InterPro" id="IPR008189">
    <property type="entry name" value="rRNA_ssu_MeTfrase_I"/>
</dbReference>
<dbReference type="SUPFAM" id="SSF53790">
    <property type="entry name" value="Tetrapyrrole methylase"/>
    <property type="match status" value="1"/>
</dbReference>
<sequence length="292" mass="29275">MTAAPGALVVVATPIGNLSDLAPRAVEELTRADLVCCEDTRRTGGLLSHAGVGGATLRRVDAHTEAAAAAEVVARIAAGERVALVTDAGTPGVSDPGARLVAAVVDAGLPVTAVPGPVAAVAALVLSGFATDRFAVDGFLPRKGAERSARLAALAAEHRTVVLYEAPGRVARTLADLAGACGPERRVAVARELTKLHEEVWRAPLGEAVDRLGGTEVRGEVVLVLEGAGGETTGGDDADVRAALRAARARGLAPGRAAAEVAAALGRPRREVYALAVDDPGDEPDAGAGGGS</sequence>
<proteinExistence type="inferred from homology"/>
<organism evidence="9 10">
    <name type="scientific">Iamia majanohamensis</name>
    <dbReference type="NCBI Taxonomy" id="467976"/>
    <lineage>
        <taxon>Bacteria</taxon>
        <taxon>Bacillati</taxon>
        <taxon>Actinomycetota</taxon>
        <taxon>Acidimicrobiia</taxon>
        <taxon>Acidimicrobiales</taxon>
        <taxon>Iamiaceae</taxon>
        <taxon>Iamia</taxon>
    </lineage>
</organism>
<accession>A0AAF0BQX4</accession>
<dbReference type="RefSeq" id="WP_272735082.1">
    <property type="nucleotide sequence ID" value="NZ_CP116942.1"/>
</dbReference>
<dbReference type="InterPro" id="IPR000878">
    <property type="entry name" value="4pyrrol_Mease"/>
</dbReference>
<dbReference type="Gene3D" id="3.40.1010.10">
    <property type="entry name" value="Cobalt-precorrin-4 Transmethylase, Domain 1"/>
    <property type="match status" value="1"/>
</dbReference>
<keyword evidence="2 6" id="KW-0698">rRNA processing</keyword>
<dbReference type="CDD" id="cd11648">
    <property type="entry name" value="RsmI"/>
    <property type="match status" value="1"/>
</dbReference>
<dbReference type="FunFam" id="3.30.950.10:FF:000002">
    <property type="entry name" value="Ribosomal RNA small subunit methyltransferase I"/>
    <property type="match status" value="1"/>
</dbReference>
<protein>
    <recommendedName>
        <fullName evidence="6">Ribosomal RNA small subunit methyltransferase I</fullName>
        <ecNumber evidence="6">2.1.1.198</ecNumber>
    </recommendedName>
    <alternativeName>
        <fullName evidence="6">16S rRNA 2'-O-ribose C1402 methyltransferase</fullName>
    </alternativeName>
    <alternativeName>
        <fullName evidence="6">rRNA (cytidine-2'-O-)-methyltransferase RsmI</fullName>
    </alternativeName>
</protein>
<dbReference type="PANTHER" id="PTHR46111:SF1">
    <property type="entry name" value="RIBOSOMAL RNA SMALL SUBUNIT METHYLTRANSFERASE I"/>
    <property type="match status" value="1"/>
</dbReference>
<dbReference type="InterPro" id="IPR014776">
    <property type="entry name" value="4pyrrole_Mease_sub2"/>
</dbReference>
<keyword evidence="1 6" id="KW-0963">Cytoplasm</keyword>
<comment type="similarity">
    <text evidence="6">Belongs to the methyltransferase superfamily. RsmI family.</text>
</comment>